<evidence type="ECO:0000313" key="13">
    <source>
        <dbReference type="Proteomes" id="UP000289886"/>
    </source>
</evidence>
<dbReference type="Pfam" id="PF16178">
    <property type="entry name" value="Anoct_dimer"/>
    <property type="match status" value="1"/>
</dbReference>
<dbReference type="Gene3D" id="1.10.533.10">
    <property type="entry name" value="Death Domain, Fas"/>
    <property type="match status" value="2"/>
</dbReference>
<evidence type="ECO:0000256" key="2">
    <source>
        <dbReference type="ARBA" id="ARBA00009671"/>
    </source>
</evidence>
<feature type="compositionally biased region" description="Basic and acidic residues" evidence="9">
    <location>
        <begin position="145"/>
        <end position="154"/>
    </location>
</feature>
<keyword evidence="5 8" id="KW-1133">Transmembrane helix</keyword>
<dbReference type="InterPro" id="IPR007632">
    <property type="entry name" value="Anoctamin"/>
</dbReference>
<dbReference type="AlphaFoldDB" id="A0A444UGR4"/>
<feature type="compositionally biased region" description="Basic and acidic residues" evidence="9">
    <location>
        <begin position="1"/>
        <end position="19"/>
    </location>
</feature>
<gene>
    <name evidence="12" type="ORF">EOD39_1074</name>
</gene>
<sequence>MDKNGTDHQKTCRDNESSRARRGNSVHIISGVVLDELQKASMMKRNEKYSSLPIGEKGVDIINIKAIEDIGYVQTDAMILNSVVPEQDSSCQQGLYFQDGSRRVDYILTYHIKKSGAFRKQPTRHGGSASNRSTKKDQPQPGNKNDPEIGEQDHIIDYHEDDKRFRREEFEGKLLEAGLELEKDEDTKTYGIGFVKIHAPWHVLCREAEFMKLKMPTKKVYEVNHGNNFVEKINTFIYKMTEPLHPNVEEKRISSVKHLSYPFSREKQHLFDLSDKDSFFDSKTRSTIVYEILKRITCTKAKYTMGITSLLANGVYNAAYPLHDGDCEDENANDRKLLYEEWASYSVFYKYQPIDLIRKYFGEKIGLYFAWLGVYTQMLIPASLVGIIVFLYGCATLDDNIPSMEMCDNRINITMCPLCDRTCSYWKLSTACATARASHLFDNPATVFFSIFMALWAAMFMEHWKRRQMRLNYKWDLTGFEEEEDHPRAEYESRVMKKSMKKEHRKRKIGLTFAIVFGVILYRISTAAALAMSSSPSTKSNVRVTVMATAVIINLVVILILDEVYGYIARWLTLIEVPKTDKSFEERLIFKAFVLKFVNAFTPIMYVAFFKGRFVGRPGNYVYAFQSFRMEECAPGGCLMELCIQLSIIMLGKQLIQNNLFEIGIPKLKKLIRYFKSKRTSVPEEENNKKLQRYEVDYYLEPFAGLTPEYMEMNNACWSKAHRFLESQLLSVHCMPTLNNHHTGTGVIGHSQITRVKITPDSDRNNQAFVIAFTSDFIPRLVYLYMYSTDGSMHGFINHTLSYFNVSDFKSGTEPIEPMQLGYKVEICRFKDYREPPWSLNGYDISKQFWAVLAARLAFVIVFQISGSLDSENLKNLKFLCGEDIRKKELEKISSGTDLFKNLMEKGKISVDNTLFLRFLLTNIKREDLLEKLENFEKYGSGERDDLPDAKEIERLETAFEVICDNLGKPWKMFARKIGVSDARLDQIQDRHPRDMREQIRQVLKAWQKVQGKDAKAADLIKKLRDCGLNLVADNVDKQLRTMQN</sequence>
<dbReference type="PANTHER" id="PTHR12308">
    <property type="entry name" value="ANOCTAMIN"/>
    <property type="match status" value="1"/>
</dbReference>
<evidence type="ECO:0000256" key="5">
    <source>
        <dbReference type="ARBA" id="ARBA00022989"/>
    </source>
</evidence>
<feature type="region of interest" description="Disordered" evidence="9">
    <location>
        <begin position="118"/>
        <end position="154"/>
    </location>
</feature>
<feature type="domain" description="Death" evidence="10">
    <location>
        <begin position="956"/>
        <end position="1040"/>
    </location>
</feature>
<comment type="subcellular location">
    <subcellularLocation>
        <location evidence="1">Cell membrane</location>
        <topology evidence="1">Multi-pass membrane protein</topology>
    </subcellularLocation>
    <subcellularLocation>
        <location evidence="8">Membrane</location>
        <topology evidence="8">Multi-pass membrane protein</topology>
    </subcellularLocation>
</comment>
<dbReference type="PANTHER" id="PTHR12308:SF13">
    <property type="entry name" value="ANOCTAMIN-1"/>
    <property type="match status" value="1"/>
</dbReference>
<comment type="caution">
    <text evidence="8">Lacks conserved residue(s) required for the propagation of feature annotation.</text>
</comment>
<feature type="transmembrane region" description="Helical" evidence="8">
    <location>
        <begin position="445"/>
        <end position="464"/>
    </location>
</feature>
<evidence type="ECO:0000259" key="10">
    <source>
        <dbReference type="PROSITE" id="PS50017"/>
    </source>
</evidence>
<dbReference type="PROSITE" id="PS50168">
    <property type="entry name" value="DED"/>
    <property type="match status" value="1"/>
</dbReference>
<dbReference type="EMBL" id="SCEB01214593">
    <property type="protein sequence ID" value="RXM34363.1"/>
    <property type="molecule type" value="Genomic_DNA"/>
</dbReference>
<evidence type="ECO:0000256" key="3">
    <source>
        <dbReference type="ARBA" id="ARBA00022475"/>
    </source>
</evidence>
<dbReference type="CDD" id="cd08336">
    <property type="entry name" value="DED_FADD"/>
    <property type="match status" value="1"/>
</dbReference>
<feature type="transmembrane region" description="Helical" evidence="8">
    <location>
        <begin position="509"/>
        <end position="532"/>
    </location>
</feature>
<keyword evidence="7" id="KW-0325">Glycoprotein</keyword>
<feature type="domain" description="DED" evidence="11">
    <location>
        <begin position="857"/>
        <end position="935"/>
    </location>
</feature>
<evidence type="ECO:0000256" key="4">
    <source>
        <dbReference type="ARBA" id="ARBA00022692"/>
    </source>
</evidence>
<proteinExistence type="inferred from homology"/>
<feature type="transmembrane region" description="Helical" evidence="8">
    <location>
        <begin position="588"/>
        <end position="609"/>
    </location>
</feature>
<evidence type="ECO:0000256" key="7">
    <source>
        <dbReference type="ARBA" id="ARBA00023180"/>
    </source>
</evidence>
<accession>A0A444UGR4</accession>
<evidence type="ECO:0000313" key="12">
    <source>
        <dbReference type="EMBL" id="RXM34363.1"/>
    </source>
</evidence>
<keyword evidence="13" id="KW-1185">Reference proteome</keyword>
<dbReference type="GO" id="GO:0042981">
    <property type="term" value="P:regulation of apoptotic process"/>
    <property type="evidence" value="ECO:0007669"/>
    <property type="project" value="InterPro"/>
</dbReference>
<protein>
    <recommendedName>
        <fullName evidence="8">Anoctamin</fullName>
    </recommendedName>
</protein>
<dbReference type="CDD" id="cd08306">
    <property type="entry name" value="Death_FADD"/>
    <property type="match status" value="1"/>
</dbReference>
<dbReference type="InterPro" id="IPR049452">
    <property type="entry name" value="Anoctamin_TM"/>
</dbReference>
<dbReference type="GO" id="GO:0005886">
    <property type="term" value="C:plasma membrane"/>
    <property type="evidence" value="ECO:0007669"/>
    <property type="project" value="UniProtKB-SubCell"/>
</dbReference>
<dbReference type="Pfam" id="PF01335">
    <property type="entry name" value="DED"/>
    <property type="match status" value="1"/>
</dbReference>
<feature type="transmembrane region" description="Helical" evidence="8">
    <location>
        <begin position="544"/>
        <end position="568"/>
    </location>
</feature>
<dbReference type="Proteomes" id="UP000289886">
    <property type="component" value="Unassembled WGS sequence"/>
</dbReference>
<dbReference type="SMART" id="SM00005">
    <property type="entry name" value="DEATH"/>
    <property type="match status" value="1"/>
</dbReference>
<dbReference type="FunFam" id="1.10.533.10:FF:000059">
    <property type="entry name" value="Fas-associated via death domain"/>
    <property type="match status" value="1"/>
</dbReference>
<keyword evidence="6 8" id="KW-0472">Membrane</keyword>
<organism evidence="12 13">
    <name type="scientific">Acipenser ruthenus</name>
    <name type="common">Sterlet sturgeon</name>
    <dbReference type="NCBI Taxonomy" id="7906"/>
    <lineage>
        <taxon>Eukaryota</taxon>
        <taxon>Metazoa</taxon>
        <taxon>Chordata</taxon>
        <taxon>Craniata</taxon>
        <taxon>Vertebrata</taxon>
        <taxon>Euteleostomi</taxon>
        <taxon>Actinopterygii</taxon>
        <taxon>Chondrostei</taxon>
        <taxon>Acipenseriformes</taxon>
        <taxon>Acipenseridae</taxon>
        <taxon>Acipenser</taxon>
    </lineage>
</organism>
<evidence type="ECO:0000259" key="11">
    <source>
        <dbReference type="PROSITE" id="PS50168"/>
    </source>
</evidence>
<dbReference type="InterPro" id="IPR032394">
    <property type="entry name" value="Anoct_dimer"/>
</dbReference>
<feature type="region of interest" description="Disordered" evidence="9">
    <location>
        <begin position="1"/>
        <end position="22"/>
    </location>
</feature>
<evidence type="ECO:0000256" key="6">
    <source>
        <dbReference type="ARBA" id="ARBA00023136"/>
    </source>
</evidence>
<dbReference type="InterPro" id="IPR001875">
    <property type="entry name" value="DED_dom"/>
</dbReference>
<dbReference type="SUPFAM" id="SSF47986">
    <property type="entry name" value="DEATH domain"/>
    <property type="match status" value="1"/>
</dbReference>
<comment type="caution">
    <text evidence="12">The sequence shown here is derived from an EMBL/GenBank/DDBJ whole genome shotgun (WGS) entry which is preliminary data.</text>
</comment>
<keyword evidence="3" id="KW-1003">Cell membrane</keyword>
<dbReference type="Pfam" id="PF00531">
    <property type="entry name" value="Death"/>
    <property type="match status" value="1"/>
</dbReference>
<dbReference type="GO" id="GO:0046983">
    <property type="term" value="F:protein dimerization activity"/>
    <property type="evidence" value="ECO:0007669"/>
    <property type="project" value="InterPro"/>
</dbReference>
<feature type="transmembrane region" description="Helical" evidence="8">
    <location>
        <begin position="368"/>
        <end position="392"/>
    </location>
</feature>
<keyword evidence="4 8" id="KW-0812">Transmembrane</keyword>
<evidence type="ECO:0000256" key="9">
    <source>
        <dbReference type="SAM" id="MobiDB-lite"/>
    </source>
</evidence>
<dbReference type="GO" id="GO:0005229">
    <property type="term" value="F:intracellularly calcium-gated chloride channel activity"/>
    <property type="evidence" value="ECO:0007669"/>
    <property type="project" value="TreeGrafter"/>
</dbReference>
<reference evidence="12 13" key="1">
    <citation type="submission" date="2019-01" db="EMBL/GenBank/DDBJ databases">
        <title>Draft Genome and Complete Hox-Cluster Characterization of the Sterlet Sturgeon (Acipenser ruthenus).</title>
        <authorList>
            <person name="Wei Q."/>
        </authorList>
    </citation>
    <scope>NUCLEOTIDE SEQUENCE [LARGE SCALE GENOMIC DNA]</scope>
    <source>
        <strain evidence="12">WHYD16114868_AA</strain>
        <tissue evidence="12">Blood</tissue>
    </source>
</reference>
<dbReference type="GO" id="GO:0007165">
    <property type="term" value="P:signal transduction"/>
    <property type="evidence" value="ECO:0007669"/>
    <property type="project" value="InterPro"/>
</dbReference>
<name>A0A444UGR4_ACIRT</name>
<dbReference type="InterPro" id="IPR000488">
    <property type="entry name" value="Death_dom"/>
</dbReference>
<comment type="similarity">
    <text evidence="2 8">Belongs to the anoctamin family.</text>
</comment>
<dbReference type="PROSITE" id="PS50017">
    <property type="entry name" value="DEATH_DOMAIN"/>
    <property type="match status" value="1"/>
</dbReference>
<evidence type="ECO:0000256" key="1">
    <source>
        <dbReference type="ARBA" id="ARBA00004651"/>
    </source>
</evidence>
<evidence type="ECO:0000256" key="8">
    <source>
        <dbReference type="RuleBase" id="RU280814"/>
    </source>
</evidence>
<dbReference type="InterPro" id="IPR011029">
    <property type="entry name" value="DEATH-like_dom_sf"/>
</dbReference>
<dbReference type="Pfam" id="PF04547">
    <property type="entry name" value="Anoctamin"/>
    <property type="match status" value="1"/>
</dbReference>
<dbReference type="SMART" id="SM00031">
    <property type="entry name" value="DED"/>
    <property type="match status" value="1"/>
</dbReference>